<name>A0A7S8FB90_9BACT</name>
<dbReference type="PROSITE" id="PS51707">
    <property type="entry name" value="CYTH"/>
    <property type="match status" value="1"/>
</dbReference>
<feature type="domain" description="CYTH" evidence="1">
    <location>
        <begin position="18"/>
        <end position="200"/>
    </location>
</feature>
<dbReference type="Gene3D" id="2.40.320.10">
    <property type="entry name" value="Hypothetical Protein Pfu-838710-001"/>
    <property type="match status" value="1"/>
</dbReference>
<dbReference type="PROSITE" id="PS51708">
    <property type="entry name" value="CHAD"/>
    <property type="match status" value="1"/>
</dbReference>
<evidence type="ECO:0000259" key="1">
    <source>
        <dbReference type="PROSITE" id="PS51707"/>
    </source>
</evidence>
<evidence type="ECO:0008006" key="5">
    <source>
        <dbReference type="Google" id="ProtNLM"/>
    </source>
</evidence>
<dbReference type="EMBL" id="CP047423">
    <property type="protein sequence ID" value="QPD02651.1"/>
    <property type="molecule type" value="Genomic_DNA"/>
</dbReference>
<protein>
    <recommendedName>
        <fullName evidence="5">Adenylate cyclase</fullName>
    </recommendedName>
</protein>
<dbReference type="Pfam" id="PF01928">
    <property type="entry name" value="CYTH"/>
    <property type="match status" value="1"/>
</dbReference>
<dbReference type="InterPro" id="IPR023577">
    <property type="entry name" value="CYTH_domain"/>
</dbReference>
<dbReference type="SMART" id="SM00880">
    <property type="entry name" value="CHAD"/>
    <property type="match status" value="1"/>
</dbReference>
<dbReference type="SUPFAM" id="SSF55154">
    <property type="entry name" value="CYTH-like phosphatases"/>
    <property type="match status" value="1"/>
</dbReference>
<dbReference type="InterPro" id="IPR007899">
    <property type="entry name" value="CHAD_dom"/>
</dbReference>
<feature type="domain" description="CHAD" evidence="2">
    <location>
        <begin position="211"/>
        <end position="485"/>
    </location>
</feature>
<dbReference type="Gene3D" id="1.40.20.10">
    <property type="entry name" value="CHAD domain"/>
    <property type="match status" value="1"/>
</dbReference>
<dbReference type="Proteomes" id="UP000593737">
    <property type="component" value="Chromosome"/>
</dbReference>
<gene>
    <name evidence="3" type="ORF">Nkreftii_000425</name>
</gene>
<evidence type="ECO:0000313" key="4">
    <source>
        <dbReference type="Proteomes" id="UP000593737"/>
    </source>
</evidence>
<dbReference type="PANTHER" id="PTHR39339">
    <property type="entry name" value="SLR1444 PROTEIN"/>
    <property type="match status" value="1"/>
</dbReference>
<proteinExistence type="predicted"/>
<reference evidence="3 4" key="1">
    <citation type="journal article" date="2020" name="ISME J.">
        <title>Enrichment and physiological characterization of a novel comammox Nitrospira indicates ammonium inhibition of complete nitrification.</title>
        <authorList>
            <person name="Sakoula D."/>
            <person name="Koch H."/>
            <person name="Frank J."/>
            <person name="Jetten M.S.M."/>
            <person name="van Kessel M.A.H.J."/>
            <person name="Lucker S."/>
        </authorList>
    </citation>
    <scope>NUCLEOTIDE SEQUENCE [LARGE SCALE GENOMIC DNA]</scope>
    <source>
        <strain evidence="3">Comreactor17</strain>
    </source>
</reference>
<sequence length="492" mass="55824">MARPLATSSQQPASISAQTERELKLTVESNFHLPRLPGISLPRRLLISTYYDTAAYDLAHARITLRHRIERGKRAWQLKIPLGEDRQEVEVAGDQSDPPSTLRRLLVVPLAHRKLLPVVTLRVWRTGLLVRHGHVAIAEIALDTVSVIKNGRTIQQFRELEIEQRQGDETALRSLERQMREAGASDHDGRPKFFRALSLQAPTPAPQPNPNAPVVEHVTCALTWYLKWLLAHDPGTRLGTESESLHQMRVATRRLRAVLRTAHPILLSAWVASLDQELDWLSEVLGTARDLDVQIAYFMEESAGLDARDRKLLAAFISHLRSQRDAVQQMVLSELSSARYLDLVRRLQQAAHDPAVIESPLTVRQLARRPFKKLRKAIKGLRASPSDIALHKVRIKTKRARYAAELAHASVGKPAARFIKATRAIQDLLGIHQDALQAERHVRQFLKYSTNVRSGFVAGRMVERQRQRRKDVRKDMTSLFKTLLKRGKKVWG</sequence>
<dbReference type="AlphaFoldDB" id="A0A7S8FB90"/>
<dbReference type="Pfam" id="PF05235">
    <property type="entry name" value="CHAD"/>
    <property type="match status" value="1"/>
</dbReference>
<accession>A0A7S8FB90</accession>
<evidence type="ECO:0000313" key="3">
    <source>
        <dbReference type="EMBL" id="QPD02651.1"/>
    </source>
</evidence>
<dbReference type="SMART" id="SM01118">
    <property type="entry name" value="CYTH"/>
    <property type="match status" value="1"/>
</dbReference>
<evidence type="ECO:0000259" key="2">
    <source>
        <dbReference type="PROSITE" id="PS51708"/>
    </source>
</evidence>
<dbReference type="KEGG" id="nkf:Nkreftii_000425"/>
<organism evidence="3 4">
    <name type="scientific">Candidatus Nitrospira kreftii</name>
    <dbReference type="NCBI Taxonomy" id="2652173"/>
    <lineage>
        <taxon>Bacteria</taxon>
        <taxon>Pseudomonadati</taxon>
        <taxon>Nitrospirota</taxon>
        <taxon>Nitrospiria</taxon>
        <taxon>Nitrospirales</taxon>
        <taxon>Nitrospiraceae</taxon>
        <taxon>Nitrospira</taxon>
    </lineage>
</organism>
<dbReference type="PANTHER" id="PTHR39339:SF1">
    <property type="entry name" value="CHAD DOMAIN-CONTAINING PROTEIN"/>
    <property type="match status" value="1"/>
</dbReference>
<dbReference type="CDD" id="cd07374">
    <property type="entry name" value="CYTH-like_Pase"/>
    <property type="match status" value="1"/>
</dbReference>
<dbReference type="InterPro" id="IPR033469">
    <property type="entry name" value="CYTH-like_dom_sf"/>
</dbReference>
<dbReference type="InterPro" id="IPR038186">
    <property type="entry name" value="CHAD_dom_sf"/>
</dbReference>